<dbReference type="AlphaFoldDB" id="U4KP68"/>
<feature type="transmembrane region" description="Helical" evidence="9">
    <location>
        <begin position="588"/>
        <end position="613"/>
    </location>
</feature>
<dbReference type="STRING" id="1318466.BN85404280"/>
<keyword evidence="5 9" id="KW-1133">Transmembrane helix</keyword>
<dbReference type="OrthoDB" id="9803814at2"/>
<dbReference type="InterPro" id="IPR002490">
    <property type="entry name" value="V-ATPase_116kDa_su"/>
</dbReference>
<evidence type="ECO:0000256" key="7">
    <source>
        <dbReference type="ARBA" id="ARBA00023136"/>
    </source>
</evidence>
<keyword evidence="6" id="KW-0406">Ion transport</keyword>
<evidence type="ECO:0000256" key="8">
    <source>
        <dbReference type="SAM" id="Coils"/>
    </source>
</evidence>
<keyword evidence="4 9" id="KW-0812">Transmembrane</keyword>
<dbReference type="KEGG" id="apal:BN85404280"/>
<dbReference type="EMBL" id="FO681347">
    <property type="protein sequence ID" value="CCV64005.1"/>
    <property type="molecule type" value="Genomic_DNA"/>
</dbReference>
<evidence type="ECO:0000256" key="9">
    <source>
        <dbReference type="SAM" id="Phobius"/>
    </source>
</evidence>
<feature type="transmembrane region" description="Helical" evidence="9">
    <location>
        <begin position="497"/>
        <end position="518"/>
    </location>
</feature>
<feature type="transmembrane region" description="Helical" evidence="9">
    <location>
        <begin position="388"/>
        <end position="407"/>
    </location>
</feature>
<dbReference type="Proteomes" id="UP000032740">
    <property type="component" value="Chromosome"/>
</dbReference>
<evidence type="ECO:0000256" key="6">
    <source>
        <dbReference type="ARBA" id="ARBA00023065"/>
    </source>
</evidence>
<dbReference type="HOGENOM" id="CLU_025558_0_1_14"/>
<reference evidence="10 11" key="1">
    <citation type="journal article" date="2013" name="J. Mol. Microbiol. Biotechnol.">
        <title>Analysis of the Complete Genomes of Acholeplasma brassicae , A. palmae and A. laidlawii and Their Comparison to the Obligate Parasites from ' Candidatus Phytoplasma'.</title>
        <authorList>
            <person name="Kube M."/>
            <person name="Siewert C."/>
            <person name="Migdoll A.M."/>
            <person name="Duduk B."/>
            <person name="Holz S."/>
            <person name="Rabus R."/>
            <person name="Seemuller E."/>
            <person name="Mitrovic J."/>
            <person name="Muller I."/>
            <person name="Buttner C."/>
            <person name="Reinhardt R."/>
        </authorList>
    </citation>
    <scope>NUCLEOTIDE SEQUENCE [LARGE SCALE GENOMIC DNA]</scope>
    <source>
        <strain evidence="10 11">J233</strain>
    </source>
</reference>
<dbReference type="Pfam" id="PF01496">
    <property type="entry name" value="V_ATPase_I"/>
    <property type="match status" value="1"/>
</dbReference>
<dbReference type="EC" id="3.6.3.14" evidence="10"/>
<evidence type="ECO:0000256" key="3">
    <source>
        <dbReference type="ARBA" id="ARBA00022448"/>
    </source>
</evidence>
<dbReference type="GO" id="GO:0016787">
    <property type="term" value="F:hydrolase activity"/>
    <property type="evidence" value="ECO:0007669"/>
    <property type="project" value="UniProtKB-KW"/>
</dbReference>
<keyword evidence="3" id="KW-0813">Transport</keyword>
<keyword evidence="8" id="KW-0175">Coiled coil</keyword>
<evidence type="ECO:0000256" key="5">
    <source>
        <dbReference type="ARBA" id="ARBA00022989"/>
    </source>
</evidence>
<accession>U4KP68</accession>
<dbReference type="GO" id="GO:0046961">
    <property type="term" value="F:proton-transporting ATPase activity, rotational mechanism"/>
    <property type="evidence" value="ECO:0007669"/>
    <property type="project" value="InterPro"/>
</dbReference>
<organism evidence="10 11">
    <name type="scientific">Alteracholeplasma palmae (strain ATCC 49389 / J233)</name>
    <name type="common">Acholeplasma palmae</name>
    <dbReference type="NCBI Taxonomy" id="1318466"/>
    <lineage>
        <taxon>Bacteria</taxon>
        <taxon>Bacillati</taxon>
        <taxon>Mycoplasmatota</taxon>
        <taxon>Mollicutes</taxon>
        <taxon>Acholeplasmatales</taxon>
        <taxon>Acholeplasmataceae</taxon>
        <taxon>Acholeplasma</taxon>
    </lineage>
</organism>
<gene>
    <name evidence="10" type="primary">ntpI2</name>
    <name evidence="10" type="ORF">BN85404280</name>
</gene>
<dbReference type="GO" id="GO:0016471">
    <property type="term" value="C:vacuolar proton-transporting V-type ATPase complex"/>
    <property type="evidence" value="ECO:0007669"/>
    <property type="project" value="TreeGrafter"/>
</dbReference>
<evidence type="ECO:0000313" key="10">
    <source>
        <dbReference type="EMBL" id="CCV64005.1"/>
    </source>
</evidence>
<proteinExistence type="inferred from homology"/>
<dbReference type="GO" id="GO:0051117">
    <property type="term" value="F:ATPase binding"/>
    <property type="evidence" value="ECO:0007669"/>
    <property type="project" value="TreeGrafter"/>
</dbReference>
<feature type="transmembrane region" description="Helical" evidence="9">
    <location>
        <begin position="561"/>
        <end position="582"/>
    </location>
</feature>
<comment type="subcellular location">
    <subcellularLocation>
        <location evidence="1">Membrane</location>
        <topology evidence="1">Multi-pass membrane protein</topology>
    </subcellularLocation>
</comment>
<feature type="transmembrane region" description="Helical" evidence="9">
    <location>
        <begin position="437"/>
        <end position="459"/>
    </location>
</feature>
<evidence type="ECO:0000256" key="1">
    <source>
        <dbReference type="ARBA" id="ARBA00004141"/>
    </source>
</evidence>
<keyword evidence="11" id="KW-1185">Reference proteome</keyword>
<feature type="coiled-coil region" evidence="8">
    <location>
        <begin position="217"/>
        <end position="244"/>
    </location>
</feature>
<dbReference type="GO" id="GO:0007035">
    <property type="term" value="P:vacuolar acidification"/>
    <property type="evidence" value="ECO:0007669"/>
    <property type="project" value="TreeGrafter"/>
</dbReference>
<dbReference type="GO" id="GO:0033179">
    <property type="term" value="C:proton-transporting V-type ATPase, V0 domain"/>
    <property type="evidence" value="ECO:0007669"/>
    <property type="project" value="InterPro"/>
</dbReference>
<feature type="transmembrane region" description="Helical" evidence="9">
    <location>
        <begin position="471"/>
        <end position="491"/>
    </location>
</feature>
<keyword evidence="7 9" id="KW-0472">Membrane</keyword>
<evidence type="ECO:0000256" key="2">
    <source>
        <dbReference type="ARBA" id="ARBA00009904"/>
    </source>
</evidence>
<protein>
    <submittedName>
        <fullName evidence="10">Cation exporting V-type ATPase, subunit I</fullName>
        <ecNumber evidence="10">3.6.3.14</ecNumber>
    </submittedName>
</protein>
<dbReference type="PANTHER" id="PTHR11629">
    <property type="entry name" value="VACUOLAR PROTON ATPASES"/>
    <property type="match status" value="1"/>
</dbReference>
<keyword evidence="10" id="KW-0378">Hydrolase</keyword>
<sequence>MGIAKMKLVTISSELTNLEQVLKRFIEFPEFHPISSEQFVDRVRGLKTFSSSNPFKSLLDEIIEIESEFNFKLPVVKQENLEYNIDQMHDNVVIIHEKLKQEILSIRKLESDINLHQLAIDQIHNIDNLKVSLDDIFSCKFLYVRFGRIPMDSQEKIKYYRNKPFVFKEFSQIDGHIWCMYMMTEEYKQEIDNMFATLFFERIRIPEFVHGTPDKAEKQLQENLAKMTEQLKVLKDQLDYMKNSCMTELSTTKAELEFLGKLYEARKYVVGLGERFSISGFIVKKDADKFKQHFEGISDLEIEVRPANSDKRITPPTKLSNNWFSKPFEMFVEMYGTPSYKDIDPTLFVSITYTLLFGIMFGDVGQGLLMSLIGFLLSKYKKLPLGKIISRIGISSAVFGLAYGSFFGDEKLLPGLYEKYLGIHPIEVMNSSVTMNLLIATVLLGAVLILSAIIMNIYVKFKNKDYIEGTISNNGIMGLLFYGFILIGIVLNMQAKINLFNIYTILLLIGIPLLVIFFKEPLERKLNKEKAFPNGFGGFFIEGFFELFEVMLSYVTNTMSFLRVGGFILSHAGMMLVVHTLMEMTGQAGIVVSIFGNIFVMGLEGLIVGIQVLRLEFYEMFSRYYEGDGIPFTPIKF</sequence>
<comment type="similarity">
    <text evidence="2">Belongs to the V-ATPase 116 kDa subunit family.</text>
</comment>
<feature type="transmembrane region" description="Helical" evidence="9">
    <location>
        <begin position="347"/>
        <end position="376"/>
    </location>
</feature>
<evidence type="ECO:0000256" key="4">
    <source>
        <dbReference type="ARBA" id="ARBA00022692"/>
    </source>
</evidence>
<dbReference type="PANTHER" id="PTHR11629:SF63">
    <property type="entry name" value="V-TYPE PROTON ATPASE SUBUNIT A"/>
    <property type="match status" value="1"/>
</dbReference>
<evidence type="ECO:0000313" key="11">
    <source>
        <dbReference type="Proteomes" id="UP000032740"/>
    </source>
</evidence>
<name>U4KP68_ALTPJ</name>